<evidence type="ECO:0000256" key="1">
    <source>
        <dbReference type="SAM" id="MobiDB-lite"/>
    </source>
</evidence>
<organism evidence="2">
    <name type="scientific">viral metagenome</name>
    <dbReference type="NCBI Taxonomy" id="1070528"/>
    <lineage>
        <taxon>unclassified sequences</taxon>
        <taxon>metagenomes</taxon>
        <taxon>organismal metagenomes</taxon>
    </lineage>
</organism>
<dbReference type="AlphaFoldDB" id="A0A6M3J382"/>
<feature type="region of interest" description="Disordered" evidence="1">
    <location>
        <begin position="1"/>
        <end position="34"/>
    </location>
</feature>
<name>A0A6M3J382_9ZZZZ</name>
<evidence type="ECO:0000313" key="2">
    <source>
        <dbReference type="EMBL" id="QJA63775.1"/>
    </source>
</evidence>
<sequence>MGSRSKRAMNHESWDGGRPVRGAFGRKKRRESPVDVRIRKLGGKELAMRRRMLDYVRDGHLTRDEMVEALQ</sequence>
<reference evidence="2" key="1">
    <citation type="submission" date="2020-03" db="EMBL/GenBank/DDBJ databases">
        <title>The deep terrestrial virosphere.</title>
        <authorList>
            <person name="Holmfeldt K."/>
            <person name="Nilsson E."/>
            <person name="Simone D."/>
            <person name="Lopez-Fernandez M."/>
            <person name="Wu X."/>
            <person name="de Brujin I."/>
            <person name="Lundin D."/>
            <person name="Andersson A."/>
            <person name="Bertilsson S."/>
            <person name="Dopson M."/>
        </authorList>
    </citation>
    <scope>NUCLEOTIDE SEQUENCE</scope>
    <source>
        <strain evidence="2">MM415B00578</strain>
    </source>
</reference>
<gene>
    <name evidence="2" type="ORF">MM415B00578_0029</name>
</gene>
<protein>
    <submittedName>
        <fullName evidence="2">Uncharacterized protein</fullName>
    </submittedName>
</protein>
<proteinExistence type="predicted"/>
<dbReference type="EMBL" id="MT141505">
    <property type="protein sequence ID" value="QJA63775.1"/>
    <property type="molecule type" value="Genomic_DNA"/>
</dbReference>
<accession>A0A6M3J382</accession>